<comment type="caution">
    <text evidence="5">The sequence shown here is derived from an EMBL/GenBank/DDBJ whole genome shotgun (WGS) entry which is preliminary data.</text>
</comment>
<keyword evidence="1 5" id="KW-0808">Transferase</keyword>
<keyword evidence="2" id="KW-0012">Acyltransferase</keyword>
<dbReference type="EMBL" id="CAJC01000150">
    <property type="protein sequence ID" value="CCI53457.1"/>
    <property type="molecule type" value="Genomic_DNA"/>
</dbReference>
<protein>
    <submittedName>
        <fullName evidence="5">Acetyltransferase</fullName>
    </submittedName>
</protein>
<evidence type="ECO:0000256" key="3">
    <source>
        <dbReference type="ARBA" id="ARBA00038502"/>
    </source>
</evidence>
<dbReference type="GO" id="GO:0008999">
    <property type="term" value="F:protein-N-terminal-alanine acetyltransferase activity"/>
    <property type="evidence" value="ECO:0007669"/>
    <property type="project" value="TreeGrafter"/>
</dbReference>
<evidence type="ECO:0000256" key="1">
    <source>
        <dbReference type="ARBA" id="ARBA00022679"/>
    </source>
</evidence>
<dbReference type="Gene3D" id="3.40.630.30">
    <property type="match status" value="2"/>
</dbReference>
<dbReference type="Pfam" id="PF13302">
    <property type="entry name" value="Acetyltransf_3"/>
    <property type="match status" value="2"/>
</dbReference>
<feature type="domain" description="N-acetyltransferase" evidence="4">
    <location>
        <begin position="15"/>
        <end position="169"/>
    </location>
</feature>
<feature type="domain" description="N-acetyltransferase" evidence="4">
    <location>
        <begin position="205"/>
        <end position="371"/>
    </location>
</feature>
<dbReference type="STRING" id="1193518.BN13_40009"/>
<sequence>MPFPDCVPELTDGVVRLRAHRREDAERIVEQCQDVDTLRWTTVPRPYGPAEAEWFLKHIEDGWNAGEGYEYWAITDAADPQQRFLGTIDLRAGKSGMAEVGFGLHPDGRGRGSMAAALRLVAARFFNDLGGQRLYWWASRGNFASWRVAWACGFTFHATLPARLQPPDPSAQADHGAVASVGRDDDLTRPAAPWHEPVTLEADGIRLRAWRPDDVEAIELDDTPEHFEPPGARQTPENYAEWLLRRQERMSQGTSTWWCITDAATDRALGLVTLIEGGQEPGTAELGYALFPSARGRGATTIASRLVVDYAFAETGGRGLRKLSALTVGDNDKSAAVLTRLGFTEWGREPAFCEREDGTLDDARHWVLLRP</sequence>
<dbReference type="PANTHER" id="PTHR43792">
    <property type="entry name" value="GNAT FAMILY, PUTATIVE (AFU_ORTHOLOGUE AFUA_3G00765)-RELATED-RELATED"/>
    <property type="match status" value="1"/>
</dbReference>
<evidence type="ECO:0000313" key="6">
    <source>
        <dbReference type="Proteomes" id="UP000035720"/>
    </source>
</evidence>
<dbReference type="InterPro" id="IPR016181">
    <property type="entry name" value="Acyl_CoA_acyltransferase"/>
</dbReference>
<dbReference type="PROSITE" id="PS51186">
    <property type="entry name" value="GNAT"/>
    <property type="match status" value="2"/>
</dbReference>
<dbReference type="AlphaFoldDB" id="A0A077MEQ5"/>
<proteinExistence type="inferred from homology"/>
<accession>A0A077MEQ5</accession>
<dbReference type="SUPFAM" id="SSF55729">
    <property type="entry name" value="Acyl-CoA N-acyltransferases (Nat)"/>
    <property type="match status" value="2"/>
</dbReference>
<evidence type="ECO:0000256" key="2">
    <source>
        <dbReference type="ARBA" id="ARBA00023315"/>
    </source>
</evidence>
<keyword evidence="6" id="KW-1185">Reference proteome</keyword>
<dbReference type="InterPro" id="IPR051531">
    <property type="entry name" value="N-acetyltransferase"/>
</dbReference>
<dbReference type="Proteomes" id="UP000035720">
    <property type="component" value="Unassembled WGS sequence"/>
</dbReference>
<organism evidence="5 6">
    <name type="scientific">Nostocoides jenkinsii Ben 74</name>
    <dbReference type="NCBI Taxonomy" id="1193518"/>
    <lineage>
        <taxon>Bacteria</taxon>
        <taxon>Bacillati</taxon>
        <taxon>Actinomycetota</taxon>
        <taxon>Actinomycetes</taxon>
        <taxon>Micrococcales</taxon>
        <taxon>Intrasporangiaceae</taxon>
        <taxon>Nostocoides</taxon>
    </lineage>
</organism>
<dbReference type="GO" id="GO:0005737">
    <property type="term" value="C:cytoplasm"/>
    <property type="evidence" value="ECO:0007669"/>
    <property type="project" value="TreeGrafter"/>
</dbReference>
<evidence type="ECO:0000259" key="4">
    <source>
        <dbReference type="PROSITE" id="PS51186"/>
    </source>
</evidence>
<reference evidence="5 6" key="1">
    <citation type="journal article" date="2013" name="ISME J.">
        <title>A metabolic model for members of the genus Tetrasphaera involved in enhanced biological phosphorus removal.</title>
        <authorList>
            <person name="Kristiansen R."/>
            <person name="Nguyen H.T.T."/>
            <person name="Saunders A.M."/>
            <person name="Nielsen J.L."/>
            <person name="Wimmer R."/>
            <person name="Le V.Q."/>
            <person name="McIlroy S.J."/>
            <person name="Petrovski S."/>
            <person name="Seviour R.J."/>
            <person name="Calteau A."/>
            <person name="Nielsen K.L."/>
            <person name="Nielsen P.H."/>
        </authorList>
    </citation>
    <scope>NUCLEOTIDE SEQUENCE [LARGE SCALE GENOMIC DNA]</scope>
    <source>
        <strain evidence="5 6">Ben 74</strain>
    </source>
</reference>
<dbReference type="InterPro" id="IPR000182">
    <property type="entry name" value="GNAT_dom"/>
</dbReference>
<dbReference type="PANTHER" id="PTHR43792:SF8">
    <property type="entry name" value="[RIBOSOMAL PROTEIN US5]-ALANINE N-ACETYLTRANSFERASE"/>
    <property type="match status" value="1"/>
</dbReference>
<name>A0A077MEQ5_9MICO</name>
<evidence type="ECO:0000313" key="5">
    <source>
        <dbReference type="EMBL" id="CCI53457.1"/>
    </source>
</evidence>
<comment type="similarity">
    <text evidence="3">Belongs to the acetyltransferase family. RimJ subfamily.</text>
</comment>
<gene>
    <name evidence="5" type="ORF">BN13_40009</name>
</gene>